<dbReference type="RefSeq" id="WP_349141290.1">
    <property type="nucleotide sequence ID" value="NZ_JBBMFT010000013.1"/>
</dbReference>
<evidence type="ECO:0000313" key="2">
    <source>
        <dbReference type="EMBL" id="MEQ2457433.1"/>
    </source>
</evidence>
<gene>
    <name evidence="2" type="ORF">WMO45_12975</name>
</gene>
<reference evidence="2 3" key="1">
    <citation type="submission" date="2024-03" db="EMBL/GenBank/DDBJ databases">
        <title>Human intestinal bacterial collection.</title>
        <authorList>
            <person name="Pauvert C."/>
            <person name="Hitch T.C.A."/>
            <person name="Clavel T."/>
        </authorList>
    </citation>
    <scope>NUCLEOTIDE SEQUENCE [LARGE SCALE GENOMIC DNA]</scope>
    <source>
        <strain evidence="2 3">CLA-AP-H34</strain>
    </source>
</reference>
<name>A0ABV1EW30_9FIRM</name>
<protein>
    <submittedName>
        <fullName evidence="2">Helix-turn-helix transcriptional regulator</fullName>
    </submittedName>
</protein>
<evidence type="ECO:0000313" key="3">
    <source>
        <dbReference type="Proteomes" id="UP001440599"/>
    </source>
</evidence>
<proteinExistence type="predicted"/>
<sequence length="78" mass="8912">MPLCYKIDILAALKEKGYNTNRIRTEGLLSQSTLQKFRNKQGISWENLETLCALLDCQPGDLIEFVKEDVQEKGEILP</sequence>
<keyword evidence="3" id="KW-1185">Reference proteome</keyword>
<accession>A0ABV1EW30</accession>
<dbReference type="Pfam" id="PF13443">
    <property type="entry name" value="HTH_26"/>
    <property type="match status" value="1"/>
</dbReference>
<dbReference type="Gene3D" id="1.10.260.40">
    <property type="entry name" value="lambda repressor-like DNA-binding domains"/>
    <property type="match status" value="1"/>
</dbReference>
<dbReference type="InterPro" id="IPR001387">
    <property type="entry name" value="Cro/C1-type_HTH"/>
</dbReference>
<dbReference type="Proteomes" id="UP001440599">
    <property type="component" value="Unassembled WGS sequence"/>
</dbReference>
<feature type="domain" description="HTH cro/C1-type" evidence="1">
    <location>
        <begin position="13"/>
        <end position="68"/>
    </location>
</feature>
<dbReference type="EMBL" id="JBBMFT010000013">
    <property type="protein sequence ID" value="MEQ2457433.1"/>
    <property type="molecule type" value="Genomic_DNA"/>
</dbReference>
<dbReference type="SUPFAM" id="SSF47413">
    <property type="entry name" value="lambda repressor-like DNA-binding domains"/>
    <property type="match status" value="1"/>
</dbReference>
<evidence type="ECO:0000259" key="1">
    <source>
        <dbReference type="Pfam" id="PF13443"/>
    </source>
</evidence>
<comment type="caution">
    <text evidence="2">The sequence shown here is derived from an EMBL/GenBank/DDBJ whole genome shotgun (WGS) entry which is preliminary data.</text>
</comment>
<dbReference type="InterPro" id="IPR010982">
    <property type="entry name" value="Lambda_DNA-bd_dom_sf"/>
</dbReference>
<organism evidence="2 3">
    <name type="scientific">Flavonifractor hominis</name>
    <dbReference type="NCBI Taxonomy" id="3133178"/>
    <lineage>
        <taxon>Bacteria</taxon>
        <taxon>Bacillati</taxon>
        <taxon>Bacillota</taxon>
        <taxon>Clostridia</taxon>
        <taxon>Eubacteriales</taxon>
        <taxon>Oscillospiraceae</taxon>
        <taxon>Flavonifractor</taxon>
    </lineage>
</organism>